<dbReference type="PANTHER" id="PTHR30146">
    <property type="entry name" value="LACI-RELATED TRANSCRIPTIONAL REPRESSOR"/>
    <property type="match status" value="1"/>
</dbReference>
<proteinExistence type="predicted"/>
<evidence type="ECO:0000256" key="1">
    <source>
        <dbReference type="ARBA" id="ARBA00023015"/>
    </source>
</evidence>
<evidence type="ECO:0000256" key="2">
    <source>
        <dbReference type="ARBA" id="ARBA00023125"/>
    </source>
</evidence>
<dbReference type="Gene3D" id="3.40.50.2300">
    <property type="match status" value="2"/>
</dbReference>
<dbReference type="PANTHER" id="PTHR30146:SF120">
    <property type="entry name" value="ALANINE RACEMASE"/>
    <property type="match status" value="1"/>
</dbReference>
<evidence type="ECO:0000256" key="3">
    <source>
        <dbReference type="ARBA" id="ARBA00023163"/>
    </source>
</evidence>
<dbReference type="GO" id="GO:0003700">
    <property type="term" value="F:DNA-binding transcription factor activity"/>
    <property type="evidence" value="ECO:0007669"/>
    <property type="project" value="TreeGrafter"/>
</dbReference>
<sequence>MDSEANNGKPGGPESRITHENDRPTLKTIAFMAGLGVTTVSRALKDAPEIGIETKKRVQLIAKQVGYRPNRAGVRLRTGKTNVIALVLNTQDEIMGFTSHVIHGVSEVLSNTQYHLIVTPYSHSKDPMEPVRYIVETGSADGIIFSRTEPDDARVRYLSEHNVPFATHGRTDMGIEHPFHDFDNYSFARNVVAKLVERGRRQLAILTPPAHLTYYGHMVGGFFDGVQESGCTGTILPGIDIDTPLDALRLRVEEIMRRSDRPDGIVCGSSASTIATVAGIEAAGLRIGGDVDVASKQSTDILPWFRPELIVINESFQLAGRKLAQAVLARIAGADACTLQSIG</sequence>
<evidence type="ECO:0000259" key="5">
    <source>
        <dbReference type="PROSITE" id="PS50932"/>
    </source>
</evidence>
<dbReference type="PROSITE" id="PS50932">
    <property type="entry name" value="HTH_LACI_2"/>
    <property type="match status" value="1"/>
</dbReference>
<dbReference type="Proteomes" id="UP000239434">
    <property type="component" value="Unassembled WGS sequence"/>
</dbReference>
<dbReference type="CDD" id="cd01392">
    <property type="entry name" value="HTH_LacI"/>
    <property type="match status" value="1"/>
</dbReference>
<dbReference type="SUPFAM" id="SSF53822">
    <property type="entry name" value="Periplasmic binding protein-like I"/>
    <property type="match status" value="1"/>
</dbReference>
<dbReference type="SUPFAM" id="SSF47413">
    <property type="entry name" value="lambda repressor-like DNA-binding domains"/>
    <property type="match status" value="1"/>
</dbReference>
<dbReference type="InterPro" id="IPR000843">
    <property type="entry name" value="HTH_LacI"/>
</dbReference>
<dbReference type="SMART" id="SM00354">
    <property type="entry name" value="HTH_LACI"/>
    <property type="match status" value="1"/>
</dbReference>
<feature type="domain" description="HTH lacI-type" evidence="5">
    <location>
        <begin position="24"/>
        <end position="78"/>
    </location>
</feature>
<evidence type="ECO:0000313" key="6">
    <source>
        <dbReference type="EMBL" id="PRD44672.1"/>
    </source>
</evidence>
<dbReference type="RefSeq" id="WP_105740754.1">
    <property type="nucleotide sequence ID" value="NZ_PVBR01000003.1"/>
</dbReference>
<keyword evidence="7" id="KW-1185">Reference proteome</keyword>
<organism evidence="6 7">
    <name type="scientific">Phyllobacterium phragmitis</name>
    <dbReference type="NCBI Taxonomy" id="2670329"/>
    <lineage>
        <taxon>Bacteria</taxon>
        <taxon>Pseudomonadati</taxon>
        <taxon>Pseudomonadota</taxon>
        <taxon>Alphaproteobacteria</taxon>
        <taxon>Hyphomicrobiales</taxon>
        <taxon>Phyllobacteriaceae</taxon>
        <taxon>Phyllobacterium</taxon>
    </lineage>
</organism>
<dbReference type="InterPro" id="IPR010982">
    <property type="entry name" value="Lambda_DNA-bd_dom_sf"/>
</dbReference>
<dbReference type="CDD" id="cd20009">
    <property type="entry name" value="PBP1_RafR-like"/>
    <property type="match status" value="1"/>
</dbReference>
<dbReference type="Pfam" id="PF00356">
    <property type="entry name" value="LacI"/>
    <property type="match status" value="1"/>
</dbReference>
<gene>
    <name evidence="6" type="ORF">C5748_04530</name>
</gene>
<dbReference type="Pfam" id="PF13377">
    <property type="entry name" value="Peripla_BP_3"/>
    <property type="match status" value="1"/>
</dbReference>
<keyword evidence="3" id="KW-0804">Transcription</keyword>
<comment type="caution">
    <text evidence="6">The sequence shown here is derived from an EMBL/GenBank/DDBJ whole genome shotgun (WGS) entry which is preliminary data.</text>
</comment>
<dbReference type="InterPro" id="IPR028082">
    <property type="entry name" value="Peripla_BP_I"/>
</dbReference>
<dbReference type="AlphaFoldDB" id="A0A2S9IVX0"/>
<keyword evidence="1" id="KW-0805">Transcription regulation</keyword>
<name>A0A2S9IVX0_9HYPH</name>
<evidence type="ECO:0000313" key="7">
    <source>
        <dbReference type="Proteomes" id="UP000239434"/>
    </source>
</evidence>
<accession>A0A2S9IVX0</accession>
<reference evidence="6 7" key="1">
    <citation type="submission" date="2018-02" db="EMBL/GenBank/DDBJ databases">
        <title>The draft genome of Phyllobacterium sp. 1N-3.</title>
        <authorList>
            <person name="Liu L."/>
            <person name="Li L."/>
            <person name="Zhang X."/>
            <person name="Wang T."/>
            <person name="Liang L."/>
        </authorList>
    </citation>
    <scope>NUCLEOTIDE SEQUENCE [LARGE SCALE GENOMIC DNA]</scope>
    <source>
        <strain evidence="6 7">1N-3</strain>
    </source>
</reference>
<dbReference type="EMBL" id="PVBR01000003">
    <property type="protein sequence ID" value="PRD44672.1"/>
    <property type="molecule type" value="Genomic_DNA"/>
</dbReference>
<protein>
    <submittedName>
        <fullName evidence="6">LacI family transcriptional regulator</fullName>
    </submittedName>
</protein>
<dbReference type="GO" id="GO:0000976">
    <property type="term" value="F:transcription cis-regulatory region binding"/>
    <property type="evidence" value="ECO:0007669"/>
    <property type="project" value="TreeGrafter"/>
</dbReference>
<dbReference type="InterPro" id="IPR046335">
    <property type="entry name" value="LacI/GalR-like_sensor"/>
</dbReference>
<dbReference type="Gene3D" id="1.10.260.40">
    <property type="entry name" value="lambda repressor-like DNA-binding domains"/>
    <property type="match status" value="1"/>
</dbReference>
<keyword evidence="2" id="KW-0238">DNA-binding</keyword>
<feature type="region of interest" description="Disordered" evidence="4">
    <location>
        <begin position="1"/>
        <end position="22"/>
    </location>
</feature>
<evidence type="ECO:0000256" key="4">
    <source>
        <dbReference type="SAM" id="MobiDB-lite"/>
    </source>
</evidence>